<proteinExistence type="predicted"/>
<dbReference type="Proteomes" id="UP000219612">
    <property type="component" value="Unassembled WGS sequence"/>
</dbReference>
<evidence type="ECO:0000313" key="2">
    <source>
        <dbReference type="Proteomes" id="UP000219612"/>
    </source>
</evidence>
<dbReference type="AlphaFoldDB" id="A0A285H3G2"/>
<accession>A0A285H3G2</accession>
<reference evidence="1 2" key="1">
    <citation type="submission" date="2017-09" db="EMBL/GenBank/DDBJ databases">
        <authorList>
            <person name="Ehlers B."/>
            <person name="Leendertz F.H."/>
        </authorList>
    </citation>
    <scope>NUCLEOTIDE SEQUENCE [LARGE SCALE GENOMIC DNA]</scope>
    <source>
        <strain evidence="1 2">CGMCC 4.6857</strain>
    </source>
</reference>
<organism evidence="1 2">
    <name type="scientific">Paractinoplanes atraurantiacus</name>
    <dbReference type="NCBI Taxonomy" id="1036182"/>
    <lineage>
        <taxon>Bacteria</taxon>
        <taxon>Bacillati</taxon>
        <taxon>Actinomycetota</taxon>
        <taxon>Actinomycetes</taxon>
        <taxon>Micromonosporales</taxon>
        <taxon>Micromonosporaceae</taxon>
        <taxon>Paractinoplanes</taxon>
    </lineage>
</organism>
<evidence type="ECO:0000313" key="1">
    <source>
        <dbReference type="EMBL" id="SNY30113.1"/>
    </source>
</evidence>
<gene>
    <name evidence="1" type="ORF">SAMN05421748_103352</name>
</gene>
<protein>
    <submittedName>
        <fullName evidence="1">Uncharacterized protein</fullName>
    </submittedName>
</protein>
<name>A0A285H3G2_9ACTN</name>
<sequence>MDSTGRRKRLVAVLGFFLALFATVYMAVVGASVIQAADSGLSTKATVSTSSSSSSSS</sequence>
<keyword evidence="2" id="KW-1185">Reference proteome</keyword>
<dbReference type="EMBL" id="OBDY01000003">
    <property type="protein sequence ID" value="SNY30113.1"/>
    <property type="molecule type" value="Genomic_DNA"/>
</dbReference>